<evidence type="ECO:0000256" key="5">
    <source>
        <dbReference type="ARBA" id="ARBA00022679"/>
    </source>
</evidence>
<feature type="binding site" evidence="7">
    <location>
        <position position="127"/>
    </location>
    <ligand>
        <name>(2S)-2-hydroxy-3-oxobutyl phosphate</name>
        <dbReference type="ChEBI" id="CHEBI:58830"/>
    </ligand>
</feature>
<dbReference type="GO" id="GO:0000906">
    <property type="term" value="F:6,7-dimethyl-8-ribityllumazine synthase activity"/>
    <property type="evidence" value="ECO:0007669"/>
    <property type="project" value="UniProtKB-UniRule"/>
</dbReference>
<protein>
    <recommendedName>
        <fullName evidence="3 7">6,7-dimethyl-8-ribityllumazine synthase</fullName>
        <shortName evidence="7">DMRL synthase</shortName>
        <shortName evidence="7">LS</shortName>
        <shortName evidence="7">Lumazine synthase</shortName>
        <ecNumber evidence="3 7">2.5.1.78</ecNumber>
    </recommendedName>
</protein>
<dbReference type="OrthoDB" id="9809709at2"/>
<dbReference type="Proteomes" id="UP000270021">
    <property type="component" value="Chromosome"/>
</dbReference>
<evidence type="ECO:0000256" key="4">
    <source>
        <dbReference type="ARBA" id="ARBA00022619"/>
    </source>
</evidence>
<evidence type="ECO:0000256" key="3">
    <source>
        <dbReference type="ARBA" id="ARBA00012664"/>
    </source>
</evidence>
<evidence type="ECO:0000313" key="8">
    <source>
        <dbReference type="EMBL" id="AZN30372.1"/>
    </source>
</evidence>
<dbReference type="InterPro" id="IPR036467">
    <property type="entry name" value="LS/RS_sf"/>
</dbReference>
<comment type="catalytic activity">
    <reaction evidence="6 7">
        <text>(2S)-2-hydroxy-3-oxobutyl phosphate + 5-amino-6-(D-ribitylamino)uracil = 6,7-dimethyl-8-(1-D-ribityl)lumazine + phosphate + 2 H2O + H(+)</text>
        <dbReference type="Rhea" id="RHEA:26152"/>
        <dbReference type="ChEBI" id="CHEBI:15377"/>
        <dbReference type="ChEBI" id="CHEBI:15378"/>
        <dbReference type="ChEBI" id="CHEBI:15934"/>
        <dbReference type="ChEBI" id="CHEBI:43474"/>
        <dbReference type="ChEBI" id="CHEBI:58201"/>
        <dbReference type="ChEBI" id="CHEBI:58830"/>
        <dbReference type="EC" id="2.5.1.78"/>
    </reaction>
</comment>
<comment type="pathway">
    <text evidence="1 7">Cofactor biosynthesis; riboflavin biosynthesis; riboflavin from 2-hydroxy-3-oxobutyl phosphate and 5-amino-6-(D-ribitylamino)uracil: step 1/2.</text>
</comment>
<dbReference type="CDD" id="cd09209">
    <property type="entry name" value="Lumazine_synthase-I"/>
    <property type="match status" value="1"/>
</dbReference>
<evidence type="ECO:0000313" key="9">
    <source>
        <dbReference type="Proteomes" id="UP000270021"/>
    </source>
</evidence>
<dbReference type="NCBIfam" id="TIGR00114">
    <property type="entry name" value="lumazine-synth"/>
    <property type="match status" value="1"/>
</dbReference>
<feature type="binding site" evidence="7">
    <location>
        <begin position="80"/>
        <end position="82"/>
    </location>
    <ligand>
        <name>5-amino-6-(D-ribitylamino)uracil</name>
        <dbReference type="ChEBI" id="CHEBI:15934"/>
    </ligand>
</feature>
<dbReference type="KEGG" id="fsl:EJO69_08680"/>
<gene>
    <name evidence="7" type="primary">ribH</name>
    <name evidence="8" type="ORF">EJO69_08680</name>
</gene>
<dbReference type="HAMAP" id="MF_00178">
    <property type="entry name" value="Lumazine_synth"/>
    <property type="match status" value="1"/>
</dbReference>
<dbReference type="GO" id="GO:0009231">
    <property type="term" value="P:riboflavin biosynthetic process"/>
    <property type="evidence" value="ECO:0007669"/>
    <property type="project" value="UniProtKB-UniRule"/>
</dbReference>
<evidence type="ECO:0000256" key="2">
    <source>
        <dbReference type="ARBA" id="ARBA00007424"/>
    </source>
</evidence>
<sequence>MSTTKTPAPTPNLDTSGLSAAIVAATWHARFMDGLIAGAERACADAGIEPLLVRVPGAFELPVVADRLAQTYDVVVALGVVIRGESPHFDYVCRAATDGLTRVALDRATPVGFGLLTCDNDQQAFDRAGLDGSREDSGYAAAIAALETAVALRRLP</sequence>
<dbReference type="SUPFAM" id="SSF52121">
    <property type="entry name" value="Lumazine synthase"/>
    <property type="match status" value="1"/>
</dbReference>
<dbReference type="AlphaFoldDB" id="A0A3S8ZA75"/>
<dbReference type="EC" id="2.5.1.78" evidence="3 7"/>
<dbReference type="UniPathway" id="UPA00275">
    <property type="reaction ID" value="UER00404"/>
</dbReference>
<dbReference type="PANTHER" id="PTHR21058:SF0">
    <property type="entry name" value="6,7-DIMETHYL-8-RIBITYLLUMAZINE SYNTHASE"/>
    <property type="match status" value="1"/>
</dbReference>
<dbReference type="Pfam" id="PF00885">
    <property type="entry name" value="DMRL_synthase"/>
    <property type="match status" value="1"/>
</dbReference>
<evidence type="ECO:0000256" key="7">
    <source>
        <dbReference type="HAMAP-Rule" id="MF_00178"/>
    </source>
</evidence>
<dbReference type="RefSeq" id="WP_126041056.1">
    <property type="nucleotide sequence ID" value="NZ_CP034438.1"/>
</dbReference>
<keyword evidence="4 7" id="KW-0686">Riboflavin biosynthesis</keyword>
<evidence type="ECO:0000256" key="6">
    <source>
        <dbReference type="ARBA" id="ARBA00048785"/>
    </source>
</evidence>
<feature type="binding site" evidence="7">
    <location>
        <begin position="58"/>
        <end position="60"/>
    </location>
    <ligand>
        <name>5-amino-6-(D-ribitylamino)uracil</name>
        <dbReference type="ChEBI" id="CHEBI:15934"/>
    </ligand>
</feature>
<accession>A0A3S8ZA75</accession>
<comment type="similarity">
    <text evidence="2 7">Belongs to the DMRL synthase family.</text>
</comment>
<dbReference type="GO" id="GO:0005829">
    <property type="term" value="C:cytosol"/>
    <property type="evidence" value="ECO:0007669"/>
    <property type="project" value="TreeGrafter"/>
</dbReference>
<organism evidence="8 9">
    <name type="scientific">Flaviflexus salsibiostraticola</name>
    <dbReference type="NCBI Taxonomy" id="1282737"/>
    <lineage>
        <taxon>Bacteria</taxon>
        <taxon>Bacillati</taxon>
        <taxon>Actinomycetota</taxon>
        <taxon>Actinomycetes</taxon>
        <taxon>Actinomycetales</taxon>
        <taxon>Actinomycetaceae</taxon>
        <taxon>Flaviflexus</taxon>
    </lineage>
</organism>
<dbReference type="Gene3D" id="3.40.50.960">
    <property type="entry name" value="Lumazine/riboflavin synthase"/>
    <property type="match status" value="1"/>
</dbReference>
<dbReference type="InterPro" id="IPR034964">
    <property type="entry name" value="LS"/>
</dbReference>
<reference evidence="8 9" key="1">
    <citation type="submission" date="2018-12" db="EMBL/GenBank/DDBJ databases">
        <title>Complete genome sequence of Flaviflexus salsibiostraticola KCTC 33148.</title>
        <authorList>
            <person name="Bae J.-W."/>
        </authorList>
    </citation>
    <scope>NUCLEOTIDE SEQUENCE [LARGE SCALE GENOMIC DNA]</scope>
    <source>
        <strain evidence="8 9">KCTC 33148</strain>
    </source>
</reference>
<feature type="binding site" evidence="7">
    <location>
        <position position="113"/>
    </location>
    <ligand>
        <name>5-amino-6-(D-ribitylamino)uracil</name>
        <dbReference type="ChEBI" id="CHEBI:15934"/>
    </ligand>
</feature>
<dbReference type="GO" id="GO:0009349">
    <property type="term" value="C:riboflavin synthase complex"/>
    <property type="evidence" value="ECO:0007669"/>
    <property type="project" value="UniProtKB-UniRule"/>
</dbReference>
<dbReference type="EMBL" id="CP034438">
    <property type="protein sequence ID" value="AZN30372.1"/>
    <property type="molecule type" value="Genomic_DNA"/>
</dbReference>
<dbReference type="InterPro" id="IPR002180">
    <property type="entry name" value="LS/RS"/>
</dbReference>
<feature type="binding site" evidence="7">
    <location>
        <position position="27"/>
    </location>
    <ligand>
        <name>5-amino-6-(D-ribitylamino)uracil</name>
        <dbReference type="ChEBI" id="CHEBI:15934"/>
    </ligand>
</feature>
<proteinExistence type="inferred from homology"/>
<evidence type="ECO:0000256" key="1">
    <source>
        <dbReference type="ARBA" id="ARBA00004917"/>
    </source>
</evidence>
<name>A0A3S8ZA75_9ACTO</name>
<comment type="function">
    <text evidence="7">Catalyzes the formation of 6,7-dimethyl-8-ribityllumazine by condensation of 5-amino-6-(D-ribitylamino)uracil with 3,4-dihydroxy-2-butanone 4-phosphate. This is the penultimate step in the biosynthesis of riboflavin.</text>
</comment>
<keyword evidence="5 7" id="KW-0808">Transferase</keyword>
<feature type="binding site" evidence="7">
    <location>
        <begin position="85"/>
        <end position="86"/>
    </location>
    <ligand>
        <name>(2S)-2-hydroxy-3-oxobutyl phosphate</name>
        <dbReference type="ChEBI" id="CHEBI:58830"/>
    </ligand>
</feature>
<keyword evidence="9" id="KW-1185">Reference proteome</keyword>
<dbReference type="PANTHER" id="PTHR21058">
    <property type="entry name" value="6,7-DIMETHYL-8-RIBITYLLUMAZINE SYNTHASE DMRL SYNTHASE LUMAZINE SYNTHASE"/>
    <property type="match status" value="1"/>
</dbReference>
<feature type="active site" description="Proton donor" evidence="7">
    <location>
        <position position="88"/>
    </location>
</feature>